<organism evidence="2 3">
    <name type="scientific">Desulfobotulus alkaliphilus</name>
    <dbReference type="NCBI Taxonomy" id="622671"/>
    <lineage>
        <taxon>Bacteria</taxon>
        <taxon>Pseudomonadati</taxon>
        <taxon>Thermodesulfobacteriota</taxon>
        <taxon>Desulfobacteria</taxon>
        <taxon>Desulfobacterales</taxon>
        <taxon>Desulfobacteraceae</taxon>
        <taxon>Desulfobotulus</taxon>
    </lineage>
</organism>
<dbReference type="Proteomes" id="UP000318307">
    <property type="component" value="Unassembled WGS sequence"/>
</dbReference>
<reference evidence="2 3" key="1">
    <citation type="submission" date="2019-07" db="EMBL/GenBank/DDBJ databases">
        <title>Genome sequencing of 100 strains of the haloalkaliphilic chemolithoautotrophic sulfur-oxidizing bacterium Thioalkalivibrio.</title>
        <authorList>
            <person name="Muyzer G."/>
        </authorList>
    </citation>
    <scope>NUCLEOTIDE SEQUENCE [LARGE SCALE GENOMIC DNA]</scope>
    <source>
        <strain evidence="2 3">ASO4-4</strain>
    </source>
</reference>
<dbReference type="RefSeq" id="WP_144686585.1">
    <property type="nucleotide sequence ID" value="NZ_VLLC01000039.1"/>
</dbReference>
<evidence type="ECO:0000313" key="3">
    <source>
        <dbReference type="Proteomes" id="UP000318307"/>
    </source>
</evidence>
<sequence length="133" mass="14294">MNIQTHQNMDTRLCGLPERVENGTALLSMQTLDCMVADASGLIHGGFLFGLADHAAMLAVNHPNVVLGESTCRFLKPVVLGDLLIAEAKIIHSKGKKYEVTVSLRVSSKIVFSGNFICFTPEKHVLAGNGSSQ</sequence>
<evidence type="ECO:0000259" key="1">
    <source>
        <dbReference type="Pfam" id="PF03061"/>
    </source>
</evidence>
<dbReference type="PANTHER" id="PTHR42856">
    <property type="entry name" value="ACYL-COENZYME A THIOESTERASE PAAI"/>
    <property type="match status" value="1"/>
</dbReference>
<dbReference type="OrthoDB" id="5323777at2"/>
<dbReference type="PANTHER" id="PTHR42856:SF1">
    <property type="entry name" value="ACYL-COENZYME A THIOESTERASE PAAI"/>
    <property type="match status" value="1"/>
</dbReference>
<dbReference type="GO" id="GO:0016289">
    <property type="term" value="F:acyl-CoA hydrolase activity"/>
    <property type="evidence" value="ECO:0007669"/>
    <property type="project" value="TreeGrafter"/>
</dbReference>
<evidence type="ECO:0000313" key="2">
    <source>
        <dbReference type="EMBL" id="TWI64829.1"/>
    </source>
</evidence>
<dbReference type="InterPro" id="IPR006683">
    <property type="entry name" value="Thioestr_dom"/>
</dbReference>
<dbReference type="CDD" id="cd03440">
    <property type="entry name" value="hot_dog"/>
    <property type="match status" value="1"/>
</dbReference>
<dbReference type="InterPro" id="IPR052723">
    <property type="entry name" value="Acyl-CoA_thioesterase_PaaI"/>
</dbReference>
<accession>A0A562R6X2</accession>
<dbReference type="EMBL" id="VLLC01000039">
    <property type="protein sequence ID" value="TWI64829.1"/>
    <property type="molecule type" value="Genomic_DNA"/>
</dbReference>
<dbReference type="Pfam" id="PF03061">
    <property type="entry name" value="4HBT"/>
    <property type="match status" value="1"/>
</dbReference>
<feature type="domain" description="Thioesterase" evidence="1">
    <location>
        <begin position="41"/>
        <end position="105"/>
    </location>
</feature>
<dbReference type="Gene3D" id="3.10.129.10">
    <property type="entry name" value="Hotdog Thioesterase"/>
    <property type="match status" value="1"/>
</dbReference>
<dbReference type="InterPro" id="IPR029069">
    <property type="entry name" value="HotDog_dom_sf"/>
</dbReference>
<proteinExistence type="predicted"/>
<comment type="caution">
    <text evidence="2">The sequence shown here is derived from an EMBL/GenBank/DDBJ whole genome shotgun (WGS) entry which is preliminary data.</text>
</comment>
<dbReference type="SUPFAM" id="SSF54637">
    <property type="entry name" value="Thioesterase/thiol ester dehydrase-isomerase"/>
    <property type="match status" value="1"/>
</dbReference>
<dbReference type="AlphaFoldDB" id="A0A562R6X2"/>
<keyword evidence="3" id="KW-1185">Reference proteome</keyword>
<gene>
    <name evidence="2" type="ORF">LZ24_03097</name>
</gene>
<name>A0A562R6X2_9BACT</name>
<protein>
    <submittedName>
        <fullName evidence="2">Thioesterase superfamily</fullName>
    </submittedName>
</protein>